<keyword evidence="5" id="KW-0223">Dioxygenase</keyword>
<name>A0ABS6Z4Z1_9ACTN</name>
<keyword evidence="8" id="KW-1185">Reference proteome</keyword>
<comment type="cofactor">
    <cofactor evidence="5">
        <name>Fe(2+)</name>
        <dbReference type="ChEBI" id="CHEBI:29033"/>
    </cofactor>
    <text evidence="5">Binds 1 Fe(2+) ion per subunit.</text>
</comment>
<gene>
    <name evidence="7" type="ORF">GPJ59_13080</name>
</gene>
<proteinExistence type="inferred from homology"/>
<dbReference type="EC" id="1.13.11.-" evidence="5"/>
<dbReference type="PANTHER" id="PTHR10543">
    <property type="entry name" value="BETA-CAROTENE DIOXYGENASE"/>
    <property type="match status" value="1"/>
</dbReference>
<comment type="similarity">
    <text evidence="1 5">Belongs to the carotenoid oxygenase family.</text>
</comment>
<dbReference type="EMBL" id="WTFF01000074">
    <property type="protein sequence ID" value="MBW5482792.1"/>
    <property type="molecule type" value="Genomic_DNA"/>
</dbReference>
<evidence type="ECO:0000256" key="3">
    <source>
        <dbReference type="ARBA" id="ARBA00023002"/>
    </source>
</evidence>
<protein>
    <recommendedName>
        <fullName evidence="5">Dioxygenase</fullName>
        <ecNumber evidence="5">1.13.11.-</ecNumber>
    </recommendedName>
</protein>
<accession>A0ABS6Z4Z1</accession>
<keyword evidence="4 5" id="KW-0408">Iron</keyword>
<dbReference type="RefSeq" id="WP_219667264.1">
    <property type="nucleotide sequence ID" value="NZ_WTFF01000074.1"/>
</dbReference>
<dbReference type="Pfam" id="PF03055">
    <property type="entry name" value="RPE65"/>
    <property type="match status" value="1"/>
</dbReference>
<organism evidence="7 8">
    <name type="scientific">Streptomyces bambusae</name>
    <dbReference type="NCBI Taxonomy" id="1550616"/>
    <lineage>
        <taxon>Bacteria</taxon>
        <taxon>Bacillati</taxon>
        <taxon>Actinomycetota</taxon>
        <taxon>Actinomycetes</taxon>
        <taxon>Kitasatosporales</taxon>
        <taxon>Streptomycetaceae</taxon>
        <taxon>Streptomyces</taxon>
    </lineage>
</organism>
<evidence type="ECO:0000313" key="7">
    <source>
        <dbReference type="EMBL" id="MBW5482792.1"/>
    </source>
</evidence>
<reference evidence="7 8" key="1">
    <citation type="submission" date="2019-12" db="EMBL/GenBank/DDBJ databases">
        <title>Genome sequence of Streptomyces bambusae.</title>
        <authorList>
            <person name="Bansal K."/>
            <person name="Choksket S."/>
            <person name="Korpole S."/>
            <person name="Patil P.B."/>
        </authorList>
    </citation>
    <scope>NUCLEOTIDE SEQUENCE [LARGE SCALE GENOMIC DNA]</scope>
    <source>
        <strain evidence="7 8">SK60</strain>
    </source>
</reference>
<evidence type="ECO:0000256" key="1">
    <source>
        <dbReference type="ARBA" id="ARBA00006787"/>
    </source>
</evidence>
<evidence type="ECO:0000256" key="4">
    <source>
        <dbReference type="ARBA" id="ARBA00023004"/>
    </source>
</evidence>
<feature type="compositionally biased region" description="Basic residues" evidence="6">
    <location>
        <begin position="134"/>
        <end position="151"/>
    </location>
</feature>
<evidence type="ECO:0000313" key="8">
    <source>
        <dbReference type="Proteomes" id="UP000812013"/>
    </source>
</evidence>
<feature type="compositionally biased region" description="Basic and acidic residues" evidence="6">
    <location>
        <begin position="104"/>
        <end position="133"/>
    </location>
</feature>
<feature type="region of interest" description="Disordered" evidence="6">
    <location>
        <begin position="104"/>
        <end position="166"/>
    </location>
</feature>
<dbReference type="Proteomes" id="UP000812013">
    <property type="component" value="Unassembled WGS sequence"/>
</dbReference>
<evidence type="ECO:0000256" key="2">
    <source>
        <dbReference type="ARBA" id="ARBA00022723"/>
    </source>
</evidence>
<keyword evidence="2 5" id="KW-0479">Metal-binding</keyword>
<comment type="caution">
    <text evidence="7">The sequence shown here is derived from an EMBL/GenBank/DDBJ whole genome shotgun (WGS) entry which is preliminary data.</text>
</comment>
<evidence type="ECO:0000256" key="6">
    <source>
        <dbReference type="SAM" id="MobiDB-lite"/>
    </source>
</evidence>
<evidence type="ECO:0000256" key="5">
    <source>
        <dbReference type="RuleBase" id="RU364048"/>
    </source>
</evidence>
<dbReference type="InterPro" id="IPR004294">
    <property type="entry name" value="Carotenoid_Oase"/>
</dbReference>
<dbReference type="PANTHER" id="PTHR10543:SF89">
    <property type="entry name" value="CAROTENOID 9,10(9',10')-CLEAVAGE DIOXYGENASE 1"/>
    <property type="match status" value="1"/>
</dbReference>
<keyword evidence="3 5" id="KW-0560">Oxidoreductase</keyword>
<sequence>MPWEASADLDTIGVDDFGGKLTGSMTAHPKEDPQTGEVHFFGYSPFAPFLTYYVADASGAIVRSEVVDGSGPSLMHDFAITREHVVFINSPVVFDDAEHSGIPRHRIPVDQRGPYRSDTRHGRMWRSHDPGHRADRRHHVSRGRLSVRPHPRVSTCATGTRPHGRP</sequence>